<gene>
    <name evidence="1" type="ORF">H6D15_02690</name>
</gene>
<evidence type="ECO:0000313" key="2">
    <source>
        <dbReference type="Proteomes" id="UP000698924"/>
    </source>
</evidence>
<dbReference type="EMBL" id="JACJMO010000002">
    <property type="protein sequence ID" value="MBM6856520.1"/>
    <property type="molecule type" value="Genomic_DNA"/>
</dbReference>
<dbReference type="RefSeq" id="WP_204971007.1">
    <property type="nucleotide sequence ID" value="NZ_JAAZTS010000002.1"/>
</dbReference>
<dbReference type="AlphaFoldDB" id="A0AA40ZS15"/>
<name>A0AA40ZS15_9BACT</name>
<evidence type="ECO:0000313" key="1">
    <source>
        <dbReference type="EMBL" id="MBM6856520.1"/>
    </source>
</evidence>
<proteinExistence type="predicted"/>
<organism evidence="1 2">
    <name type="scientific">Caecibacteroides pullorum</name>
    <dbReference type="NCBI Taxonomy" id="2725562"/>
    <lineage>
        <taxon>Bacteria</taxon>
        <taxon>Pseudomonadati</taxon>
        <taxon>Bacteroidota</taxon>
        <taxon>Bacteroidia</taxon>
        <taxon>Bacteroidales</taxon>
        <taxon>Bacteroidaceae</taxon>
        <taxon>Caecibacteroides</taxon>
    </lineage>
</organism>
<dbReference type="Proteomes" id="UP000698924">
    <property type="component" value="Unassembled WGS sequence"/>
</dbReference>
<sequence length="90" mass="10123">MNEKVIGHRTADAMSVAEISEKTREILMVYAAFLDAEQAFYNWRNKYGYSRDDATNDAFANGSIACEKLILESVSDSISSQMDSLNFKDI</sequence>
<keyword evidence="2" id="KW-1185">Reference proteome</keyword>
<protein>
    <submittedName>
        <fullName evidence="1">Uncharacterized protein</fullName>
    </submittedName>
</protein>
<accession>A0AA40ZS15</accession>
<reference evidence="1 2" key="1">
    <citation type="journal article" date="2021" name="Sci. Rep.">
        <title>The distribution of antibiotic resistance genes in chicken gut microbiota commensals.</title>
        <authorList>
            <person name="Juricova H."/>
            <person name="Matiasovicova J."/>
            <person name="Kubasova T."/>
            <person name="Cejkova D."/>
            <person name="Rychlik I."/>
        </authorList>
    </citation>
    <scope>NUCLEOTIDE SEQUENCE [LARGE SCALE GENOMIC DNA]</scope>
    <source>
        <strain evidence="1 2">An421</strain>
    </source>
</reference>
<comment type="caution">
    <text evidence="1">The sequence shown here is derived from an EMBL/GenBank/DDBJ whole genome shotgun (WGS) entry which is preliminary data.</text>
</comment>